<sequence length="212" mass="24138">MMFAQALGLLMLFAAYAVQAKYPAGETQTPTYRYEEDPEHSEEQKVEELAEVGDTWFVKKRNLPPTGFTCHSATKVLEGEGDYTYLFNVRNGSSGEHYIKWNVTMTPVTTRDHTKPNAVRYYYLPRKMYPTQTQQTSKLMTYDSKEGCAVFVTVVVIPQIGLHRACMAVQTRSSVQRNISARCNNVYSTYCPYNPALGEDTPWDDTCKVPQQ</sequence>
<dbReference type="InterPro" id="IPR002970">
    <property type="entry name" value="Tick_his-bd"/>
</dbReference>
<dbReference type="Pfam" id="PF02098">
    <property type="entry name" value="His_binding"/>
    <property type="match status" value="1"/>
</dbReference>
<organism evidence="2">
    <name type="scientific">Rhipicephalus appendiculatus</name>
    <name type="common">Brown ear tick</name>
    <dbReference type="NCBI Taxonomy" id="34631"/>
    <lineage>
        <taxon>Eukaryota</taxon>
        <taxon>Metazoa</taxon>
        <taxon>Ecdysozoa</taxon>
        <taxon>Arthropoda</taxon>
        <taxon>Chelicerata</taxon>
        <taxon>Arachnida</taxon>
        <taxon>Acari</taxon>
        <taxon>Parasitiformes</taxon>
        <taxon>Ixodida</taxon>
        <taxon>Ixodoidea</taxon>
        <taxon>Ixodidae</taxon>
        <taxon>Rhipicephalinae</taxon>
        <taxon>Rhipicephalus</taxon>
        <taxon>Rhipicephalus</taxon>
    </lineage>
</organism>
<dbReference type="InterPro" id="IPR012674">
    <property type="entry name" value="Calycin"/>
</dbReference>
<dbReference type="SUPFAM" id="SSF50814">
    <property type="entry name" value="Lipocalins"/>
    <property type="match status" value="1"/>
</dbReference>
<protein>
    <submittedName>
        <fullName evidence="2">Lipocalin</fullName>
    </submittedName>
</protein>
<dbReference type="GO" id="GO:0043176">
    <property type="term" value="F:amine binding"/>
    <property type="evidence" value="ECO:0007669"/>
    <property type="project" value="InterPro"/>
</dbReference>
<evidence type="ECO:0000313" key="2">
    <source>
        <dbReference type="EMBL" id="JAP77938.1"/>
    </source>
</evidence>
<name>A0A131YHB9_RHIAP</name>
<reference evidence="2" key="1">
    <citation type="journal article" date="2016" name="Ticks Tick Borne Dis.">
        <title>De novo assembly and annotation of the salivary gland transcriptome of Rhipicephalus appendiculatus male and female ticks during blood feeding.</title>
        <authorList>
            <person name="de Castro M.H."/>
            <person name="de Klerk D."/>
            <person name="Pienaar R."/>
            <person name="Latif A.A."/>
            <person name="Rees D.J."/>
            <person name="Mans B.J."/>
        </authorList>
    </citation>
    <scope>NUCLEOTIDE SEQUENCE</scope>
    <source>
        <tissue evidence="2">Salivary glands</tissue>
    </source>
</reference>
<dbReference type="EMBL" id="GEDV01010619">
    <property type="protein sequence ID" value="JAP77938.1"/>
    <property type="molecule type" value="Transcribed_RNA"/>
</dbReference>
<feature type="chain" id="PRO_5007285129" evidence="1">
    <location>
        <begin position="21"/>
        <end position="212"/>
    </location>
</feature>
<dbReference type="AlphaFoldDB" id="A0A131YHB9"/>
<proteinExistence type="predicted"/>
<keyword evidence="1" id="KW-0732">Signal</keyword>
<evidence type="ECO:0000256" key="1">
    <source>
        <dbReference type="SAM" id="SignalP"/>
    </source>
</evidence>
<dbReference type="Gene3D" id="2.40.128.20">
    <property type="match status" value="1"/>
</dbReference>
<feature type="signal peptide" evidence="1">
    <location>
        <begin position="1"/>
        <end position="20"/>
    </location>
</feature>
<accession>A0A131YHB9</accession>
<dbReference type="GO" id="GO:0030682">
    <property type="term" value="P:symbiont-mediated perturbation of host defenses"/>
    <property type="evidence" value="ECO:0007669"/>
    <property type="project" value="InterPro"/>
</dbReference>